<gene>
    <name evidence="1" type="ORF">OYC61_012795</name>
</gene>
<proteinExistence type="predicted"/>
<dbReference type="RefSeq" id="WP_268378279.1">
    <property type="nucleotide sequence ID" value="NZ_JAPQTC020000004.1"/>
</dbReference>
<reference evidence="1" key="1">
    <citation type="submission" date="2023-08" db="EMBL/GenBank/DDBJ databases">
        <title>Study of Resistomes in environmental pathogenic environmental.</title>
        <authorList>
            <person name="Bhattacharjee A."/>
            <person name="Singh A.K."/>
        </authorList>
    </citation>
    <scope>NUCLEOTIDE SEQUENCE</scope>
    <source>
        <strain evidence="1">S1</strain>
    </source>
</reference>
<comment type="caution">
    <text evidence="1">The sequence shown here is derived from an EMBL/GenBank/DDBJ whole genome shotgun (WGS) entry which is preliminary data.</text>
</comment>
<name>A0ABU3MUF1_9BURK</name>
<dbReference type="EMBL" id="JAPQTC020000004">
    <property type="protein sequence ID" value="MDT8505177.1"/>
    <property type="molecule type" value="Genomic_DNA"/>
</dbReference>
<organism evidence="1 2">
    <name type="scientific">Alcaligenes nematophilus</name>
    <dbReference type="NCBI Taxonomy" id="2994643"/>
    <lineage>
        <taxon>Bacteria</taxon>
        <taxon>Pseudomonadati</taxon>
        <taxon>Pseudomonadota</taxon>
        <taxon>Betaproteobacteria</taxon>
        <taxon>Burkholderiales</taxon>
        <taxon>Alcaligenaceae</taxon>
        <taxon>Alcaligenes</taxon>
    </lineage>
</organism>
<evidence type="ECO:0000313" key="2">
    <source>
        <dbReference type="Proteomes" id="UP001074635"/>
    </source>
</evidence>
<sequence>MFLEWWKHRIVERRPLLERPELWLHMHINISMRRQELEDDT</sequence>
<evidence type="ECO:0000313" key="1">
    <source>
        <dbReference type="EMBL" id="MDT8505177.1"/>
    </source>
</evidence>
<protein>
    <submittedName>
        <fullName evidence="1">Uncharacterized protein</fullName>
    </submittedName>
</protein>
<dbReference type="Proteomes" id="UP001074635">
    <property type="component" value="Unassembled WGS sequence"/>
</dbReference>
<accession>A0ABU3MUF1</accession>
<keyword evidence="2" id="KW-1185">Reference proteome</keyword>